<dbReference type="FunFam" id="1.20.1070.10:FF:000033">
    <property type="entry name" value="Vomeronasal type-1 receptor"/>
    <property type="match status" value="1"/>
</dbReference>
<dbReference type="GO" id="GO:0007606">
    <property type="term" value="P:sensory perception of chemical stimulus"/>
    <property type="evidence" value="ECO:0007669"/>
    <property type="project" value="UniProtKB-ARBA"/>
</dbReference>
<reference evidence="15" key="3">
    <citation type="submission" date="2025-09" db="UniProtKB">
        <authorList>
            <consortium name="Ensembl"/>
        </authorList>
    </citation>
    <scope>IDENTIFICATION</scope>
</reference>
<keyword evidence="10 13" id="KW-0675">Receptor</keyword>
<evidence type="ECO:0000256" key="8">
    <source>
        <dbReference type="ARBA" id="ARBA00023040"/>
    </source>
</evidence>
<dbReference type="SUPFAM" id="SSF81321">
    <property type="entry name" value="Family A G protein-coupled receptor-like"/>
    <property type="match status" value="1"/>
</dbReference>
<evidence type="ECO:0000256" key="2">
    <source>
        <dbReference type="ARBA" id="ARBA00004651"/>
    </source>
</evidence>
<dbReference type="AlphaFoldDB" id="F6V7I8"/>
<feature type="transmembrane region" description="Helical" evidence="13">
    <location>
        <begin position="128"/>
        <end position="150"/>
    </location>
</feature>
<dbReference type="Bgee" id="ENSMODG00000019933">
    <property type="expression patterns" value="Expressed in forelimb bud"/>
</dbReference>
<dbReference type="GO" id="GO:0005550">
    <property type="term" value="F:pheromone binding"/>
    <property type="evidence" value="ECO:0000318"/>
    <property type="project" value="GO_Central"/>
</dbReference>
<keyword evidence="8 13" id="KW-0297">G-protein coupled receptor</keyword>
<feature type="domain" description="G-protein coupled receptors family 1 profile" evidence="14">
    <location>
        <begin position="22"/>
        <end position="283"/>
    </location>
</feature>
<dbReference type="PRINTS" id="PR01534">
    <property type="entry name" value="VOMERONASL1R"/>
</dbReference>
<feature type="transmembrane region" description="Helical" evidence="13">
    <location>
        <begin position="187"/>
        <end position="205"/>
    </location>
</feature>
<comment type="subcellular location">
    <subcellularLocation>
        <location evidence="2 13">Cell membrane</location>
        <topology evidence="2 13">Multi-pass membrane protein</topology>
    </subcellularLocation>
</comment>
<evidence type="ECO:0000256" key="3">
    <source>
        <dbReference type="ARBA" id="ARBA00010663"/>
    </source>
</evidence>
<evidence type="ECO:0000256" key="6">
    <source>
        <dbReference type="ARBA" id="ARBA00022692"/>
    </source>
</evidence>
<dbReference type="InterPro" id="IPR017452">
    <property type="entry name" value="GPCR_Rhodpsn_7TM"/>
</dbReference>
<evidence type="ECO:0000256" key="9">
    <source>
        <dbReference type="ARBA" id="ARBA00023136"/>
    </source>
</evidence>
<dbReference type="HOGENOM" id="CLU_058641_1_0_1"/>
<keyword evidence="16" id="KW-1185">Reference proteome</keyword>
<dbReference type="GeneTree" id="ENSGT00960000186612"/>
<name>F6V7I8_MONDO</name>
<sequence>MISHNEVLGIICLNLIALGILGNSFLLYLYGHESITGHRIKPMNMIVIHIAFSNSMLILFGGVPKIMQIWVFKSFLGCSEIKIITYLIRMARGLSLCSTCLLSVSQAITISPYSPMWAGLKVRAPKCTLPCCFLCWALNLLIAVFIPMYVTCPKNSTKERRNIWYSSLDLNAINTIRIAIWKSVYDGVFVGLMTITSSYMMLILYRHHQKVQYLHRTNMSLRASPEVRATKAILILMISFVCFTTISSPFSVYMVYSEETKHWLIHGIIILSLCYPAVSPFILISSDTQITWACHAF</sequence>
<evidence type="ECO:0000313" key="15">
    <source>
        <dbReference type="Ensembl" id="ENSMODP00000024871.3"/>
    </source>
</evidence>
<dbReference type="GO" id="GO:0016503">
    <property type="term" value="F:pheromone receptor activity"/>
    <property type="evidence" value="ECO:0007669"/>
    <property type="project" value="InterPro"/>
</dbReference>
<evidence type="ECO:0000256" key="10">
    <source>
        <dbReference type="ARBA" id="ARBA00023170"/>
    </source>
</evidence>
<dbReference type="KEGG" id="mdo:100018247"/>
<keyword evidence="11" id="KW-0325">Glycoprotein</keyword>
<evidence type="ECO:0000256" key="12">
    <source>
        <dbReference type="ARBA" id="ARBA00023224"/>
    </source>
</evidence>
<dbReference type="Ensembl" id="ENSMODT00000025312.3">
    <property type="protein sequence ID" value="ENSMODP00000024871.3"/>
    <property type="gene ID" value="ENSMODG00000019933.3"/>
</dbReference>
<keyword evidence="9 13" id="KW-0472">Membrane</keyword>
<protein>
    <recommendedName>
        <fullName evidence="13">Vomeronasal type-1 receptor</fullName>
    </recommendedName>
</protein>
<dbReference type="CTD" id="100018247"/>
<dbReference type="GO" id="GO:0005886">
    <property type="term" value="C:plasma membrane"/>
    <property type="evidence" value="ECO:0000318"/>
    <property type="project" value="GO_Central"/>
</dbReference>
<evidence type="ECO:0000256" key="7">
    <source>
        <dbReference type="ARBA" id="ARBA00022989"/>
    </source>
</evidence>
<keyword evidence="6 13" id="KW-0812">Transmembrane</keyword>
<evidence type="ECO:0000256" key="11">
    <source>
        <dbReference type="ARBA" id="ARBA00023180"/>
    </source>
</evidence>
<dbReference type="OrthoDB" id="9606139at2759"/>
<evidence type="ECO:0000256" key="1">
    <source>
        <dbReference type="ARBA" id="ARBA00003878"/>
    </source>
</evidence>
<evidence type="ECO:0000259" key="14">
    <source>
        <dbReference type="PROSITE" id="PS50262"/>
    </source>
</evidence>
<dbReference type="GeneID" id="100018247"/>
<keyword evidence="7 13" id="KW-1133">Transmembrane helix</keyword>
<evidence type="ECO:0000313" key="16">
    <source>
        <dbReference type="Proteomes" id="UP000002280"/>
    </source>
</evidence>
<dbReference type="OMA" id="KCTLPCC"/>
<evidence type="ECO:0000256" key="5">
    <source>
        <dbReference type="ARBA" id="ARBA00022507"/>
    </source>
</evidence>
<keyword evidence="4 13" id="KW-1003">Cell membrane</keyword>
<dbReference type="RefSeq" id="NP_001160256.1">
    <property type="nucleotide sequence ID" value="NM_001166784.2"/>
</dbReference>
<keyword evidence="5 13" id="KW-0589">Pheromone response</keyword>
<evidence type="ECO:0000256" key="13">
    <source>
        <dbReference type="RuleBase" id="RU364061"/>
    </source>
</evidence>
<dbReference type="PROSITE" id="PS50262">
    <property type="entry name" value="G_PROTEIN_RECEP_F1_2"/>
    <property type="match status" value="1"/>
</dbReference>
<proteinExistence type="inferred from homology"/>
<evidence type="ECO:0000256" key="4">
    <source>
        <dbReference type="ARBA" id="ARBA00022475"/>
    </source>
</evidence>
<feature type="transmembrane region" description="Helical" evidence="13">
    <location>
        <begin position="262"/>
        <end position="283"/>
    </location>
</feature>
<feature type="transmembrane region" description="Helical" evidence="13">
    <location>
        <begin position="43"/>
        <end position="63"/>
    </location>
</feature>
<comment type="similarity">
    <text evidence="3 13">Belongs to the G-protein coupled receptor 1 family.</text>
</comment>
<organism evidence="15 16">
    <name type="scientific">Monodelphis domestica</name>
    <name type="common">Gray short-tailed opossum</name>
    <dbReference type="NCBI Taxonomy" id="13616"/>
    <lineage>
        <taxon>Eukaryota</taxon>
        <taxon>Metazoa</taxon>
        <taxon>Chordata</taxon>
        <taxon>Craniata</taxon>
        <taxon>Vertebrata</taxon>
        <taxon>Euteleostomi</taxon>
        <taxon>Mammalia</taxon>
        <taxon>Metatheria</taxon>
        <taxon>Didelphimorphia</taxon>
        <taxon>Didelphidae</taxon>
        <taxon>Monodelphis</taxon>
    </lineage>
</organism>
<dbReference type="Proteomes" id="UP000002280">
    <property type="component" value="Chromosome 5"/>
</dbReference>
<dbReference type="InterPro" id="IPR004072">
    <property type="entry name" value="Vmron_rcpt_1"/>
</dbReference>
<accession>F6V7I8</accession>
<feature type="transmembrane region" description="Helical" evidence="13">
    <location>
        <begin position="232"/>
        <end position="256"/>
    </location>
</feature>
<dbReference type="GO" id="GO:0019236">
    <property type="term" value="P:response to pheromone"/>
    <property type="evidence" value="ECO:0007669"/>
    <property type="project" value="UniProtKB-KW"/>
</dbReference>
<keyword evidence="12 13" id="KW-0807">Transducer</keyword>
<reference evidence="15 16" key="1">
    <citation type="journal article" date="2007" name="Nature">
        <title>Genome of the marsupial Monodelphis domestica reveals innovation in non-coding sequences.</title>
        <authorList>
            <person name="Mikkelsen T.S."/>
            <person name="Wakefield M.J."/>
            <person name="Aken B."/>
            <person name="Amemiya C.T."/>
            <person name="Chang J.L."/>
            <person name="Duke S."/>
            <person name="Garber M."/>
            <person name="Gentles A.J."/>
            <person name="Goodstadt L."/>
            <person name="Heger A."/>
            <person name="Jurka J."/>
            <person name="Kamal M."/>
            <person name="Mauceli E."/>
            <person name="Searle S.M."/>
            <person name="Sharpe T."/>
            <person name="Baker M.L."/>
            <person name="Batzer M.A."/>
            <person name="Benos P.V."/>
            <person name="Belov K."/>
            <person name="Clamp M."/>
            <person name="Cook A."/>
            <person name="Cuff J."/>
            <person name="Das R."/>
            <person name="Davidow L."/>
            <person name="Deakin J.E."/>
            <person name="Fazzari M.J."/>
            <person name="Glass J.L."/>
            <person name="Grabherr M."/>
            <person name="Greally J.M."/>
            <person name="Gu W."/>
            <person name="Hore T.A."/>
            <person name="Huttley G.A."/>
            <person name="Kleber M."/>
            <person name="Jirtle R.L."/>
            <person name="Koina E."/>
            <person name="Lee J.T."/>
            <person name="Mahony S."/>
            <person name="Marra M.A."/>
            <person name="Miller R.D."/>
            <person name="Nicholls R.D."/>
            <person name="Oda M."/>
            <person name="Papenfuss A.T."/>
            <person name="Parra Z.E."/>
            <person name="Pollock D.D."/>
            <person name="Ray D.A."/>
            <person name="Schein J.E."/>
            <person name="Speed T.P."/>
            <person name="Thompson K."/>
            <person name="VandeBerg J.L."/>
            <person name="Wade C.M."/>
            <person name="Walker J.A."/>
            <person name="Waters P.D."/>
            <person name="Webber C."/>
            <person name="Weidman J.R."/>
            <person name="Xie X."/>
            <person name="Zody M.C."/>
            <person name="Baldwin J."/>
            <person name="Abdouelleil A."/>
            <person name="Abdulkadir J."/>
            <person name="Abebe A."/>
            <person name="Abera B."/>
            <person name="Abreu J."/>
            <person name="Acer S.C."/>
            <person name="Aftuck L."/>
            <person name="Alexander A."/>
            <person name="An P."/>
            <person name="Anderson E."/>
            <person name="Anderson S."/>
            <person name="Arachi H."/>
            <person name="Azer M."/>
            <person name="Bachantsang P."/>
            <person name="Barry A."/>
            <person name="Bayul T."/>
            <person name="Berlin A."/>
            <person name="Bessette D."/>
            <person name="Bloom T."/>
            <person name="Bloom T."/>
            <person name="Boguslavskiy L."/>
            <person name="Bonnet C."/>
            <person name="Boukhgalter B."/>
            <person name="Bourzgui I."/>
            <person name="Brown A."/>
            <person name="Cahill P."/>
            <person name="Channer S."/>
            <person name="Cheshatsang Y."/>
            <person name="Chuda L."/>
            <person name="Citroen M."/>
            <person name="Collymore A."/>
            <person name="Cooke P."/>
            <person name="Costello M."/>
            <person name="D'Aco K."/>
            <person name="Daza R."/>
            <person name="De Haan G."/>
            <person name="DeGray S."/>
            <person name="DeMaso C."/>
            <person name="Dhargay N."/>
            <person name="Dooley K."/>
            <person name="Dooley E."/>
            <person name="Doricent M."/>
            <person name="Dorje P."/>
            <person name="Dorjee K."/>
            <person name="Dupes A."/>
            <person name="Elong R."/>
            <person name="Falk J."/>
            <person name="Farina A."/>
            <person name="Faro S."/>
            <person name="Ferguson D."/>
            <person name="Fisher S."/>
            <person name="Foley C.D."/>
            <person name="Franke A."/>
            <person name="Friedrich D."/>
            <person name="Gadbois L."/>
            <person name="Gearin G."/>
            <person name="Gearin C.R."/>
            <person name="Giannoukos G."/>
            <person name="Goode T."/>
            <person name="Graham J."/>
            <person name="Grandbois E."/>
            <person name="Grewal S."/>
            <person name="Gyaltsen K."/>
            <person name="Hafez N."/>
            <person name="Hagos B."/>
            <person name="Hall J."/>
            <person name="Henson C."/>
            <person name="Hollinger A."/>
            <person name="Honan T."/>
            <person name="Huard M.D."/>
            <person name="Hughes L."/>
            <person name="Hurhula B."/>
            <person name="Husby M.E."/>
            <person name="Kamat A."/>
            <person name="Kanga B."/>
            <person name="Kashin S."/>
            <person name="Khazanovich D."/>
            <person name="Kisner P."/>
            <person name="Lance K."/>
            <person name="Lara M."/>
            <person name="Lee W."/>
            <person name="Lennon N."/>
            <person name="Letendre F."/>
            <person name="LeVine R."/>
            <person name="Lipovsky A."/>
            <person name="Liu X."/>
            <person name="Liu J."/>
            <person name="Liu S."/>
            <person name="Lokyitsang T."/>
            <person name="Lokyitsang Y."/>
            <person name="Lubonja R."/>
            <person name="Lui A."/>
            <person name="MacDonald P."/>
            <person name="Magnisalis V."/>
            <person name="Maru K."/>
            <person name="Matthews C."/>
            <person name="McCusker W."/>
            <person name="McDonough S."/>
            <person name="Mehta T."/>
            <person name="Meldrim J."/>
            <person name="Meneus L."/>
            <person name="Mihai O."/>
            <person name="Mihalev A."/>
            <person name="Mihova T."/>
            <person name="Mittelman R."/>
            <person name="Mlenga V."/>
            <person name="Montmayeur A."/>
            <person name="Mulrain L."/>
            <person name="Navidi A."/>
            <person name="Naylor J."/>
            <person name="Negash T."/>
            <person name="Nguyen T."/>
            <person name="Nguyen N."/>
            <person name="Nicol R."/>
            <person name="Norbu C."/>
            <person name="Norbu N."/>
            <person name="Novod N."/>
            <person name="O'Neill B."/>
            <person name="Osman S."/>
            <person name="Markiewicz E."/>
            <person name="Oyono O.L."/>
            <person name="Patti C."/>
            <person name="Phunkhang P."/>
            <person name="Pierre F."/>
            <person name="Priest M."/>
            <person name="Raghuraman S."/>
            <person name="Rege F."/>
            <person name="Reyes R."/>
            <person name="Rise C."/>
            <person name="Rogov P."/>
            <person name="Ross K."/>
            <person name="Ryan E."/>
            <person name="Settipalli S."/>
            <person name="Shea T."/>
            <person name="Sherpa N."/>
            <person name="Shi L."/>
            <person name="Shih D."/>
            <person name="Sparrow T."/>
            <person name="Spaulding J."/>
            <person name="Stalker J."/>
            <person name="Stange-Thomann N."/>
            <person name="Stavropoulos S."/>
            <person name="Stone C."/>
            <person name="Strader C."/>
            <person name="Tesfaye S."/>
            <person name="Thomson T."/>
            <person name="Thoulutsang Y."/>
            <person name="Thoulutsang D."/>
            <person name="Topham K."/>
            <person name="Topping I."/>
            <person name="Tsamla T."/>
            <person name="Vassiliev H."/>
            <person name="Vo A."/>
            <person name="Wangchuk T."/>
            <person name="Wangdi T."/>
            <person name="Weiand M."/>
            <person name="Wilkinson J."/>
            <person name="Wilson A."/>
            <person name="Yadav S."/>
            <person name="Young G."/>
            <person name="Yu Q."/>
            <person name="Zembek L."/>
            <person name="Zhong D."/>
            <person name="Zimmer A."/>
            <person name="Zwirko Z."/>
            <person name="Jaffe D.B."/>
            <person name="Alvarez P."/>
            <person name="Brockman W."/>
            <person name="Butler J."/>
            <person name="Chin C."/>
            <person name="Gnerre S."/>
            <person name="MacCallum I."/>
            <person name="Graves J.A."/>
            <person name="Ponting C.P."/>
            <person name="Breen M."/>
            <person name="Samollow P.B."/>
            <person name="Lander E.S."/>
            <person name="Lindblad-Toh K."/>
        </authorList>
    </citation>
    <scope>NUCLEOTIDE SEQUENCE [LARGE SCALE GENOMIC DNA]</scope>
</reference>
<feature type="transmembrane region" description="Helical" evidence="13">
    <location>
        <begin position="7"/>
        <end position="31"/>
    </location>
</feature>
<comment type="function">
    <text evidence="1">Putative pheromone receptor.</text>
</comment>
<dbReference type="Pfam" id="PF03402">
    <property type="entry name" value="V1R"/>
    <property type="match status" value="1"/>
</dbReference>
<gene>
    <name evidence="15" type="primary">monDomV1R1254</name>
</gene>
<dbReference type="InParanoid" id="F6V7I8"/>
<reference evidence="15" key="2">
    <citation type="submission" date="2025-08" db="UniProtKB">
        <authorList>
            <consortium name="Ensembl"/>
        </authorList>
    </citation>
    <scope>IDENTIFICATION</scope>
</reference>
<dbReference type="Gene3D" id="1.20.1070.10">
    <property type="entry name" value="Rhodopsin 7-helix transmembrane proteins"/>
    <property type="match status" value="1"/>
</dbReference>
<dbReference type="PANTHER" id="PTHR24062">
    <property type="entry name" value="VOMERONASAL TYPE-1 RECEPTOR"/>
    <property type="match status" value="1"/>
</dbReference>
<dbReference type="eggNOG" id="ENOG502SNK7">
    <property type="taxonomic scope" value="Eukaryota"/>
</dbReference>
<feature type="transmembrane region" description="Helical" evidence="13">
    <location>
        <begin position="83"/>
        <end position="108"/>
    </location>
</feature>